<proteinExistence type="predicted"/>
<protein>
    <submittedName>
        <fullName evidence="1 2">Uncharacterized protein</fullName>
    </submittedName>
</protein>
<accession>A0A2K1J9A2</accession>
<dbReference type="Gramene" id="Pp3c16_19200V3.1">
    <property type="protein sequence ID" value="Pp3c16_19200V3.1"/>
    <property type="gene ID" value="Pp3c16_19200"/>
</dbReference>
<dbReference type="EnsemblPlants" id="Pp3c16_19200V3.1">
    <property type="protein sequence ID" value="Pp3c16_19200V3.1"/>
    <property type="gene ID" value="Pp3c16_19200"/>
</dbReference>
<dbReference type="PaxDb" id="3218-PP1S81_205V6.1"/>
<gene>
    <name evidence="2" type="primary">LOC112293408</name>
    <name evidence="1" type="ORF">PHYPA_021219</name>
</gene>
<keyword evidence="3" id="KW-1185">Reference proteome</keyword>
<dbReference type="GeneID" id="112293408"/>
<sequence>MGNPWGLLGPDVCLIRWPSFSVGGAEAVMRFARVCDMSDLGERANGSGKKRLGGTASDMGSVSDSGFWDAVHLVGAAWVCGRIWSVRYGCPRHGRNVSSLTPRLKMLRPPRHRIKASFFFNNQHVLSNEAFARRNAVSRLKCWYC</sequence>
<dbReference type="Proteomes" id="UP000006727">
    <property type="component" value="Chromosome 16"/>
</dbReference>
<reference evidence="2" key="3">
    <citation type="submission" date="2020-12" db="UniProtKB">
        <authorList>
            <consortium name="EnsemblPlants"/>
        </authorList>
    </citation>
    <scope>IDENTIFICATION</scope>
</reference>
<reference evidence="1 3" key="1">
    <citation type="journal article" date="2008" name="Science">
        <title>The Physcomitrella genome reveals evolutionary insights into the conquest of land by plants.</title>
        <authorList>
            <person name="Rensing S."/>
            <person name="Lang D."/>
            <person name="Zimmer A."/>
            <person name="Terry A."/>
            <person name="Salamov A."/>
            <person name="Shapiro H."/>
            <person name="Nishiyama T."/>
            <person name="Perroud P.-F."/>
            <person name="Lindquist E."/>
            <person name="Kamisugi Y."/>
            <person name="Tanahashi T."/>
            <person name="Sakakibara K."/>
            <person name="Fujita T."/>
            <person name="Oishi K."/>
            <person name="Shin-I T."/>
            <person name="Kuroki Y."/>
            <person name="Toyoda A."/>
            <person name="Suzuki Y."/>
            <person name="Hashimoto A."/>
            <person name="Yamaguchi K."/>
            <person name="Sugano A."/>
            <person name="Kohara Y."/>
            <person name="Fujiyama A."/>
            <person name="Anterola A."/>
            <person name="Aoki S."/>
            <person name="Ashton N."/>
            <person name="Barbazuk W.B."/>
            <person name="Barker E."/>
            <person name="Bennetzen J."/>
            <person name="Bezanilla M."/>
            <person name="Blankenship R."/>
            <person name="Cho S.H."/>
            <person name="Dutcher S."/>
            <person name="Estelle M."/>
            <person name="Fawcett J.A."/>
            <person name="Gundlach H."/>
            <person name="Hanada K."/>
            <person name="Heyl A."/>
            <person name="Hicks K.A."/>
            <person name="Hugh J."/>
            <person name="Lohr M."/>
            <person name="Mayer K."/>
            <person name="Melkozernov A."/>
            <person name="Murata T."/>
            <person name="Nelson D."/>
            <person name="Pils B."/>
            <person name="Prigge M."/>
            <person name="Reiss B."/>
            <person name="Renner T."/>
            <person name="Rombauts S."/>
            <person name="Rushton P."/>
            <person name="Sanderfoot A."/>
            <person name="Schween G."/>
            <person name="Shiu S.-H."/>
            <person name="Stueber K."/>
            <person name="Theodoulou F.L."/>
            <person name="Tu H."/>
            <person name="Van de Peer Y."/>
            <person name="Verrier P.J."/>
            <person name="Waters E."/>
            <person name="Wood A."/>
            <person name="Yang L."/>
            <person name="Cove D."/>
            <person name="Cuming A."/>
            <person name="Hasebe M."/>
            <person name="Lucas S."/>
            <person name="Mishler D.B."/>
            <person name="Reski R."/>
            <person name="Grigoriev I."/>
            <person name="Quatrano R.S."/>
            <person name="Boore J.L."/>
        </authorList>
    </citation>
    <scope>NUCLEOTIDE SEQUENCE [LARGE SCALE GENOMIC DNA]</scope>
    <source>
        <strain evidence="2 3">cv. Gransden 2004</strain>
    </source>
</reference>
<dbReference type="EnsemblPlants" id="Pp3c16_19200V3.2">
    <property type="protein sequence ID" value="Pp3c16_19200V3.2"/>
    <property type="gene ID" value="Pp3c16_19200"/>
</dbReference>
<dbReference type="Gramene" id="Pp3c16_19200V3.2">
    <property type="protein sequence ID" value="Pp3c16_19200V3.2"/>
    <property type="gene ID" value="Pp3c16_19200"/>
</dbReference>
<dbReference type="RefSeq" id="XP_073395825.1">
    <property type="nucleotide sequence ID" value="XM_073539724.1"/>
</dbReference>
<evidence type="ECO:0000313" key="3">
    <source>
        <dbReference type="Proteomes" id="UP000006727"/>
    </source>
</evidence>
<evidence type="ECO:0000313" key="2">
    <source>
        <dbReference type="EnsemblPlants" id="Pp3c16_19200V3.1"/>
    </source>
</evidence>
<name>A0A2K1J9A2_PHYPA</name>
<organism evidence="1">
    <name type="scientific">Physcomitrium patens</name>
    <name type="common">Spreading-leaved earth moss</name>
    <name type="synonym">Physcomitrella patens</name>
    <dbReference type="NCBI Taxonomy" id="3218"/>
    <lineage>
        <taxon>Eukaryota</taxon>
        <taxon>Viridiplantae</taxon>
        <taxon>Streptophyta</taxon>
        <taxon>Embryophyta</taxon>
        <taxon>Bryophyta</taxon>
        <taxon>Bryophytina</taxon>
        <taxon>Bryopsida</taxon>
        <taxon>Funariidae</taxon>
        <taxon>Funariales</taxon>
        <taxon>Funariaceae</taxon>
        <taxon>Physcomitrium</taxon>
    </lineage>
</organism>
<dbReference type="EMBL" id="ABEU02000016">
    <property type="protein sequence ID" value="PNR38108.1"/>
    <property type="molecule type" value="Genomic_DNA"/>
</dbReference>
<reference evidence="1 3" key="2">
    <citation type="journal article" date="2018" name="Plant J.">
        <title>The Physcomitrella patens chromosome-scale assembly reveals moss genome structure and evolution.</title>
        <authorList>
            <person name="Lang D."/>
            <person name="Ullrich K.K."/>
            <person name="Murat F."/>
            <person name="Fuchs J."/>
            <person name="Jenkins J."/>
            <person name="Haas F.B."/>
            <person name="Piednoel M."/>
            <person name="Gundlach H."/>
            <person name="Van Bel M."/>
            <person name="Meyberg R."/>
            <person name="Vives C."/>
            <person name="Morata J."/>
            <person name="Symeonidi A."/>
            <person name="Hiss M."/>
            <person name="Muchero W."/>
            <person name="Kamisugi Y."/>
            <person name="Saleh O."/>
            <person name="Blanc G."/>
            <person name="Decker E.L."/>
            <person name="van Gessel N."/>
            <person name="Grimwood J."/>
            <person name="Hayes R.D."/>
            <person name="Graham S.W."/>
            <person name="Gunter L.E."/>
            <person name="McDaniel S.F."/>
            <person name="Hoernstein S.N.W."/>
            <person name="Larsson A."/>
            <person name="Li F.W."/>
            <person name="Perroud P.F."/>
            <person name="Phillips J."/>
            <person name="Ranjan P."/>
            <person name="Rokshar D.S."/>
            <person name="Rothfels C.J."/>
            <person name="Schneider L."/>
            <person name="Shu S."/>
            <person name="Stevenson D.W."/>
            <person name="Thummler F."/>
            <person name="Tillich M."/>
            <person name="Villarreal Aguilar J.C."/>
            <person name="Widiez T."/>
            <person name="Wong G.K."/>
            <person name="Wymore A."/>
            <person name="Zhang Y."/>
            <person name="Zimmer A.D."/>
            <person name="Quatrano R.S."/>
            <person name="Mayer K.F.X."/>
            <person name="Goodstein D."/>
            <person name="Casacuberta J.M."/>
            <person name="Vandepoele K."/>
            <person name="Reski R."/>
            <person name="Cuming A.C."/>
            <person name="Tuskan G.A."/>
            <person name="Maumus F."/>
            <person name="Salse J."/>
            <person name="Schmutz J."/>
            <person name="Rensing S.A."/>
        </authorList>
    </citation>
    <scope>NUCLEOTIDE SEQUENCE [LARGE SCALE GENOMIC DNA]</scope>
    <source>
        <strain evidence="2 3">cv. Gransden 2004</strain>
    </source>
</reference>
<evidence type="ECO:0000313" key="1">
    <source>
        <dbReference type="EMBL" id="PNR38108.1"/>
    </source>
</evidence>
<dbReference type="AlphaFoldDB" id="A0A2K1J9A2"/>